<sequence>MTAKMKVGDIFKVYGTGRERYWMYSDDLLDVEAISFSHAENPAYDDEIGEGAAMYSADGGKVNVYEWEAEYIDPDLLEVWDGETGRIER</sequence>
<name>A0A217ERF3_BPGO3</name>
<dbReference type="EMBL" id="KY368640">
    <property type="protein sequence ID" value="APZ82690.1"/>
    <property type="molecule type" value="Genomic_DNA"/>
</dbReference>
<proteinExistence type="predicted"/>
<keyword evidence="2" id="KW-1185">Reference proteome</keyword>
<organism evidence="1 2">
    <name type="scientific">Bacillus phage vB_BsuM-Goe3</name>
    <dbReference type="NCBI Taxonomy" id="1933063"/>
    <lineage>
        <taxon>Viruses</taxon>
        <taxon>Duplodnaviria</taxon>
        <taxon>Heunggongvirae</taxon>
        <taxon>Uroviricota</taxon>
        <taxon>Caudoviricetes</taxon>
        <taxon>Herelleviridae</taxon>
        <taxon>Bastillevirinae</taxon>
        <taxon>Grisebachstrassevirus</taxon>
        <taxon>Grisebachstrassevirus goe3</taxon>
    </lineage>
</organism>
<dbReference type="Proteomes" id="UP000221795">
    <property type="component" value="Segment"/>
</dbReference>
<evidence type="ECO:0000313" key="1">
    <source>
        <dbReference type="EMBL" id="APZ82690.1"/>
    </source>
</evidence>
<organismHost>
    <name type="scientific">Bacillus subtilis</name>
    <dbReference type="NCBI Taxonomy" id="1423"/>
</organismHost>
<accession>A0A217ERF3</accession>
<protein>
    <submittedName>
        <fullName evidence="1">Uncharacterized protein</fullName>
    </submittedName>
</protein>
<gene>
    <name evidence="1" type="ORF">Goe3_c22900</name>
</gene>
<reference evidence="1" key="1">
    <citation type="journal article" date="2017" name="Viruses">
        <title>Characterization of Bacillus subtilis Viruses vB_BsuM-Goe2 and vB_BsuM-Goe3.</title>
        <authorList>
            <person name="Willms I.M."/>
            <person name="Hoppert M."/>
            <person name="Hertel R."/>
        </authorList>
    </citation>
    <scope>NUCLEOTIDE SEQUENCE [LARGE SCALE GENOMIC DNA]</scope>
</reference>
<evidence type="ECO:0000313" key="2">
    <source>
        <dbReference type="Proteomes" id="UP000221795"/>
    </source>
</evidence>